<dbReference type="AlphaFoldDB" id="A5GFG3"/>
<dbReference type="EMBL" id="CP000698">
    <property type="protein sequence ID" value="ABQ26168.1"/>
    <property type="molecule type" value="Genomic_DNA"/>
</dbReference>
<protein>
    <submittedName>
        <fullName evidence="2">Transport-associated protein</fullName>
    </submittedName>
</protein>
<gene>
    <name evidence="2" type="ordered locus">Gura_1978</name>
</gene>
<accession>A5GFG3</accession>
<evidence type="ECO:0000313" key="3">
    <source>
        <dbReference type="Proteomes" id="UP000006695"/>
    </source>
</evidence>
<organism evidence="2 3">
    <name type="scientific">Geotalea uraniireducens (strain Rf4)</name>
    <name type="common">Geobacter uraniireducens</name>
    <dbReference type="NCBI Taxonomy" id="351605"/>
    <lineage>
        <taxon>Bacteria</taxon>
        <taxon>Pseudomonadati</taxon>
        <taxon>Thermodesulfobacteriota</taxon>
        <taxon>Desulfuromonadia</taxon>
        <taxon>Geobacterales</taxon>
        <taxon>Geobacteraceae</taxon>
        <taxon>Geotalea</taxon>
    </lineage>
</organism>
<dbReference type="OrthoDB" id="870892at2"/>
<dbReference type="InterPro" id="IPR051686">
    <property type="entry name" value="Lipoprotein_DolP"/>
</dbReference>
<dbReference type="KEGG" id="gur:Gura_1978"/>
<reference evidence="2 3" key="1">
    <citation type="submission" date="2007-05" db="EMBL/GenBank/DDBJ databases">
        <title>Complete sequence of Geobacter uraniireducens Rf4.</title>
        <authorList>
            <consortium name="US DOE Joint Genome Institute"/>
            <person name="Copeland A."/>
            <person name="Lucas S."/>
            <person name="Lapidus A."/>
            <person name="Barry K."/>
            <person name="Detter J.C."/>
            <person name="Glavina del Rio T."/>
            <person name="Hammon N."/>
            <person name="Israni S."/>
            <person name="Dalin E."/>
            <person name="Tice H."/>
            <person name="Pitluck S."/>
            <person name="Chertkov O."/>
            <person name="Brettin T."/>
            <person name="Bruce D."/>
            <person name="Han C."/>
            <person name="Schmutz J."/>
            <person name="Larimer F."/>
            <person name="Land M."/>
            <person name="Hauser L."/>
            <person name="Kyrpides N."/>
            <person name="Mikhailova N."/>
            <person name="Shelobolina E."/>
            <person name="Aklujkar M."/>
            <person name="Lovley D."/>
            <person name="Richardson P."/>
        </authorList>
    </citation>
    <scope>NUCLEOTIDE SEQUENCE [LARGE SCALE GENOMIC DNA]</scope>
    <source>
        <strain evidence="2 3">Rf4</strain>
    </source>
</reference>
<evidence type="ECO:0000259" key="1">
    <source>
        <dbReference type="PROSITE" id="PS50914"/>
    </source>
</evidence>
<name>A5GFG3_GEOUR</name>
<dbReference type="HOGENOM" id="CLU_082070_1_0_7"/>
<sequence length="241" mass="26762">MDKTDKILKEVRAALEQDRKVDLHHNPIELDLRDGTLVLAGEVASVAAKKLALEYAAALAGDIVIDDRLVVKPGEVMEDEDLCELVFEALDGESAFNDMALRAWVGGTEKAFRKTPRETSDIIELEVENGVVTLSGRVESYAHKALAGVLAWWRRGTRNVVNSLAVDHPMEDPDGEMTDALRMVLEKDRFVNEAQVRAVCRDFTAILEGAVKNETEKDVAETDAWYLFGVIDVDNRLVVLE</sequence>
<proteinExistence type="predicted"/>
<dbReference type="RefSeq" id="WP_011938871.1">
    <property type="nucleotide sequence ID" value="NC_009483.1"/>
</dbReference>
<evidence type="ECO:0000313" key="2">
    <source>
        <dbReference type="EMBL" id="ABQ26168.1"/>
    </source>
</evidence>
<dbReference type="Proteomes" id="UP000006695">
    <property type="component" value="Chromosome"/>
</dbReference>
<dbReference type="STRING" id="351605.Gura_1978"/>
<dbReference type="InterPro" id="IPR007055">
    <property type="entry name" value="BON_dom"/>
</dbReference>
<keyword evidence="3" id="KW-1185">Reference proteome</keyword>
<feature type="domain" description="BON" evidence="1">
    <location>
        <begin position="97"/>
        <end position="168"/>
    </location>
</feature>
<dbReference type="PANTHER" id="PTHR34606">
    <property type="entry name" value="BON DOMAIN-CONTAINING PROTEIN"/>
    <property type="match status" value="1"/>
</dbReference>
<dbReference type="Pfam" id="PF04972">
    <property type="entry name" value="BON"/>
    <property type="match status" value="3"/>
</dbReference>
<dbReference type="PANTHER" id="PTHR34606:SF15">
    <property type="entry name" value="BON DOMAIN-CONTAINING PROTEIN"/>
    <property type="match status" value="1"/>
</dbReference>
<dbReference type="PROSITE" id="PS50914">
    <property type="entry name" value="BON"/>
    <property type="match status" value="3"/>
</dbReference>
<feature type="domain" description="BON" evidence="1">
    <location>
        <begin position="173"/>
        <end position="241"/>
    </location>
</feature>
<feature type="domain" description="BON" evidence="1">
    <location>
        <begin position="3"/>
        <end position="73"/>
    </location>
</feature>
<dbReference type="Gene3D" id="3.40.1520.20">
    <property type="match status" value="1"/>
</dbReference>